<dbReference type="InterPro" id="IPR050767">
    <property type="entry name" value="Sel1_AlgK"/>
</dbReference>
<proteinExistence type="predicted"/>
<organism evidence="2 3">
    <name type="scientific">Pedobacter caeni</name>
    <dbReference type="NCBI Taxonomy" id="288992"/>
    <lineage>
        <taxon>Bacteria</taxon>
        <taxon>Pseudomonadati</taxon>
        <taxon>Bacteroidota</taxon>
        <taxon>Sphingobacteriia</taxon>
        <taxon>Sphingobacteriales</taxon>
        <taxon>Sphingobacteriaceae</taxon>
        <taxon>Pedobacter</taxon>
    </lineage>
</organism>
<dbReference type="STRING" id="288992.SAMN04488522_105345"/>
<accession>A0A1M5JI41</accession>
<dbReference type="Pfam" id="PF08238">
    <property type="entry name" value="Sel1"/>
    <property type="match status" value="5"/>
</dbReference>
<evidence type="ECO:0000313" key="2">
    <source>
        <dbReference type="EMBL" id="SHG39693.1"/>
    </source>
</evidence>
<dbReference type="PANTHER" id="PTHR11102">
    <property type="entry name" value="SEL-1-LIKE PROTEIN"/>
    <property type="match status" value="1"/>
</dbReference>
<dbReference type="InterPro" id="IPR006597">
    <property type="entry name" value="Sel1-like"/>
</dbReference>
<dbReference type="SUPFAM" id="SSF81901">
    <property type="entry name" value="HCP-like"/>
    <property type="match status" value="1"/>
</dbReference>
<dbReference type="InterPro" id="IPR056724">
    <property type="entry name" value="DUF7822"/>
</dbReference>
<feature type="domain" description="DUF7822" evidence="1">
    <location>
        <begin position="62"/>
        <end position="188"/>
    </location>
</feature>
<dbReference type="Pfam" id="PF25135">
    <property type="entry name" value="DUF7822"/>
    <property type="match status" value="1"/>
</dbReference>
<sequence length="854" mass="97825">MYSANSVLFEKEHYTTFLMAHRIYLYNFSHSLLPEQIAATAESTGFLDQFLAGIGGNTEQNLMMVEWNYEFPLFLHPLFVRQPFISTPMYNGTEGGIYAPASPGIQRIKEFYEFIDKHKEQLIDNKAAFDKAKQRIFNFLDQKVVHDFFHLDAWDVFNMDDVPHKVQAIKLLNDINTSNAIIAEAIAQDNPALLNNCPEFNQGPLEYQSFRPYLNHSGYDYGWEVITSGIYDNEEEEEDNEHPDQIFYKENEYKGMKDDTGKVLIPAHYDEVYYFPEGEELALVQKNNKYGYVNRQGEEMVSLQFDDAYDLCKGIAIVKLNDKYGLLQALKTPDVDFLYDDITDLSLEPHYFNVCKEDTWAVVNANNDLLLPFEYLNEIDCHQYDGYNLYTGILKSSKQKRFFLQDFQKIGTHKVTEVHWAGYEKEQHFFVTTEIIATGDKNKLKLQSLIRQDGETILPLEYEQINYCSGSLVYILKQKGKSGLFRMADGLLLPCIYNRIDELHEGCFRVFQSGKVGLFDAWEGRKTFISPQFDSMRDYIRRNKDGSWEILGFLGNEVSLVYSNQTVKAVDHEIAARQLSAAYYPESMADEQRKILSDIAGTNAPALDLYHKGADAFNEGDIDNAIKYHLLAAEKGDADSMNDLGFIYSRNGIHYDANKAYFWYRKGTKAGSVDAMNGFGICHLNGIGVSQNIDQAIRWYERAAEYGSGRAHANLADLYLDGIWVQQNLNKALKHYQQAEQHDYPSYGRQAYVLSLKEDYSTAITYYKISVKEGDAQSAHNLALMYELGQGCRADSRKALTLYHKAVELGDAESYLELIRLYRNDEEVKDEGKALEMQALARAAGIDIPDENQL</sequence>
<evidence type="ECO:0000259" key="1">
    <source>
        <dbReference type="Pfam" id="PF25135"/>
    </source>
</evidence>
<dbReference type="EMBL" id="FQUQ01000005">
    <property type="protein sequence ID" value="SHG39693.1"/>
    <property type="molecule type" value="Genomic_DNA"/>
</dbReference>
<reference evidence="3" key="1">
    <citation type="submission" date="2016-11" db="EMBL/GenBank/DDBJ databases">
        <authorList>
            <person name="Varghese N."/>
            <person name="Submissions S."/>
        </authorList>
    </citation>
    <scope>NUCLEOTIDE SEQUENCE [LARGE SCALE GENOMIC DNA]</scope>
    <source>
        <strain evidence="3">DSM 16990</strain>
    </source>
</reference>
<dbReference type="AlphaFoldDB" id="A0A1M5JI41"/>
<dbReference type="InterPro" id="IPR032774">
    <property type="entry name" value="WG_beta_rep"/>
</dbReference>
<dbReference type="InterPro" id="IPR011990">
    <property type="entry name" value="TPR-like_helical_dom_sf"/>
</dbReference>
<dbReference type="Proteomes" id="UP000184287">
    <property type="component" value="Unassembled WGS sequence"/>
</dbReference>
<keyword evidence="3" id="KW-1185">Reference proteome</keyword>
<dbReference type="Gene3D" id="1.25.40.10">
    <property type="entry name" value="Tetratricopeptide repeat domain"/>
    <property type="match status" value="2"/>
</dbReference>
<protein>
    <submittedName>
        <fullName evidence="2">TPR repeat</fullName>
    </submittedName>
</protein>
<dbReference type="SMART" id="SM00671">
    <property type="entry name" value="SEL1"/>
    <property type="match status" value="5"/>
</dbReference>
<gene>
    <name evidence="2" type="ORF">SAMN04488522_105345</name>
</gene>
<evidence type="ECO:0000313" key="3">
    <source>
        <dbReference type="Proteomes" id="UP000184287"/>
    </source>
</evidence>
<name>A0A1M5JI41_9SPHI</name>
<dbReference type="PANTHER" id="PTHR11102:SF160">
    <property type="entry name" value="ERAD-ASSOCIATED E3 UBIQUITIN-PROTEIN LIGASE COMPONENT HRD3"/>
    <property type="match status" value="1"/>
</dbReference>
<dbReference type="Pfam" id="PF14903">
    <property type="entry name" value="WG_beta_rep"/>
    <property type="match status" value="1"/>
</dbReference>